<keyword evidence="3" id="KW-1185">Reference proteome</keyword>
<protein>
    <submittedName>
        <fullName evidence="2">Uncharacterized protein</fullName>
    </submittedName>
</protein>
<name>A0A1W6LPN8_9BACT</name>
<dbReference type="KEGG" id="pbp:STSP1_02156"/>
<proteinExistence type="predicted"/>
<feature type="chain" id="PRO_5012461743" evidence="1">
    <location>
        <begin position="21"/>
        <end position="601"/>
    </location>
</feature>
<organism evidence="2 3">
    <name type="scientific">Sedimentisphaera salicampi</name>
    <dbReference type="NCBI Taxonomy" id="1941349"/>
    <lineage>
        <taxon>Bacteria</taxon>
        <taxon>Pseudomonadati</taxon>
        <taxon>Planctomycetota</taxon>
        <taxon>Phycisphaerae</taxon>
        <taxon>Sedimentisphaerales</taxon>
        <taxon>Sedimentisphaeraceae</taxon>
        <taxon>Sedimentisphaera</taxon>
    </lineage>
</organism>
<gene>
    <name evidence="2" type="ORF">STSP1_02156</name>
</gene>
<dbReference type="AlphaFoldDB" id="A0A1W6LPN8"/>
<dbReference type="InterPro" id="IPR015943">
    <property type="entry name" value="WD40/YVTN_repeat-like_dom_sf"/>
</dbReference>
<evidence type="ECO:0000313" key="2">
    <source>
        <dbReference type="EMBL" id="ARN57734.1"/>
    </source>
</evidence>
<dbReference type="Proteomes" id="UP000193334">
    <property type="component" value="Chromosome"/>
</dbReference>
<dbReference type="SUPFAM" id="SSF82171">
    <property type="entry name" value="DPP6 N-terminal domain-like"/>
    <property type="match status" value="1"/>
</dbReference>
<sequence length="601" mass="67394" precursor="true">MKTLKVSVWLMLIAASLSWASFQISHQCTFTATFPINHAKISAAGNIAVLGSEFSRNIRIYDAYTGQLNGQYTLPEDCATESIALSANGQIIAVGVQGSDDIYILNSSGGLINSFSVPTPSSQGWKVSITNNGSTIYAVISNQFIKMRVSDGTILQDKTIETDGWTLWGISLSETAGKILLRTNSDIIITDTAGNVLSNYDIVEGNNITSAAISPEGDMFAVQYNEPDGEYRNELYQINGTEKWSTANTYYCRYISLDSNGYTYFTDSDDYPCFYSEYGGRAAQYGDMYYGNIVDSIPSGMKVLATSSNSITAKVYNIYDSWTSYEDLPRPEFRITDYYPDGQVNIELLNAEAYPDQMFEDAPELAPCGLNYNSSRSWVLFYNQDDLQIYGNCAINSAEDFRDLKYPINREDHEAVYMQIWDRKADVYYNSRLQYIDDIRPAADVNGDYLVDLGDVALMAKDWLREVLSYVNVNWRDIDERTSELSSDSIDASDGNRFGIDSFFIYETNEGRYGKFIIDDYDETDNHAITISWKTYDYDGSLYSEGSGLTIRGTYNADMDEGVLPGYGSGDSDFFWNMLSSDTRSLTPKNGALFDIIYRAD</sequence>
<accession>A0A1W6LPN8</accession>
<dbReference type="RefSeq" id="WP_085756358.1">
    <property type="nucleotide sequence ID" value="NZ_CP021023.1"/>
</dbReference>
<evidence type="ECO:0000313" key="3">
    <source>
        <dbReference type="Proteomes" id="UP000193334"/>
    </source>
</evidence>
<reference evidence="3" key="1">
    <citation type="submission" date="2017-04" db="EMBL/GenBank/DDBJ databases">
        <title>Comparative genomics and description of representatives of a novel lineage of planctomycetes thriving in anoxic sediments.</title>
        <authorList>
            <person name="Spring S."/>
            <person name="Bunk B."/>
            <person name="Sproer C."/>
        </authorList>
    </citation>
    <scope>NUCLEOTIDE SEQUENCE [LARGE SCALE GENOMIC DNA]</scope>
    <source>
        <strain evidence="3">ST-PulAB-D4</strain>
    </source>
</reference>
<dbReference type="EMBL" id="CP021023">
    <property type="protein sequence ID" value="ARN57734.1"/>
    <property type="molecule type" value="Genomic_DNA"/>
</dbReference>
<feature type="signal peptide" evidence="1">
    <location>
        <begin position="1"/>
        <end position="20"/>
    </location>
</feature>
<keyword evidence="1" id="KW-0732">Signal</keyword>
<dbReference type="Gene3D" id="2.130.10.10">
    <property type="entry name" value="YVTN repeat-like/Quinoprotein amine dehydrogenase"/>
    <property type="match status" value="1"/>
</dbReference>
<evidence type="ECO:0000256" key="1">
    <source>
        <dbReference type="SAM" id="SignalP"/>
    </source>
</evidence>